<dbReference type="InterPro" id="IPR023846">
    <property type="entry name" value="CHP04042_MSMEG0570"/>
</dbReference>
<sequence length="92" mass="10198">MPEVHFTIRWPDGMEEKCYSPSTAIQNHLQVGETYPVPEFLQHVRAGLHEASERVAAKYGFTCSSALDQLAKIEETATRQAAEGQVACISFS</sequence>
<reference evidence="1" key="1">
    <citation type="submission" date="2019-04" db="EMBL/GenBank/DDBJ databases">
        <authorList>
            <person name="Chiang H.-Y."/>
            <person name="Huang Y.-Y."/>
            <person name="Chou L."/>
            <person name="Lai E.-M."/>
            <person name="Kuo C.-H."/>
        </authorList>
    </citation>
    <scope>NUCLEOTIDE SEQUENCE</scope>
    <source>
        <strain evidence="1">CFBP5506</strain>
    </source>
</reference>
<name>A0AAF0KFZ4_AGRTU</name>
<dbReference type="Proteomes" id="UP000305410">
    <property type="component" value="Chromosome Linear"/>
</dbReference>
<dbReference type="NCBIfam" id="TIGR04042">
    <property type="entry name" value="MSMEG_0570_fam"/>
    <property type="match status" value="1"/>
</dbReference>
<accession>A0AAF0KFZ4</accession>
<evidence type="ECO:0000313" key="2">
    <source>
        <dbReference type="Proteomes" id="UP000305410"/>
    </source>
</evidence>
<dbReference type="AlphaFoldDB" id="A0AAF0KFZ4"/>
<dbReference type="EMBL" id="CP122963">
    <property type="protein sequence ID" value="WGM61091.1"/>
    <property type="molecule type" value="Genomic_DNA"/>
</dbReference>
<proteinExistence type="predicted"/>
<reference evidence="1" key="2">
    <citation type="submission" date="2023-04" db="EMBL/GenBank/DDBJ databases">
        <title>Complete genome sequence of Agrobacterium salinitolerans CFBP5506.</title>
        <authorList>
            <person name="Yen H.-C."/>
            <person name="Yan X.-H."/>
            <person name="Lai E.-M."/>
            <person name="Kuo C.-H."/>
        </authorList>
    </citation>
    <scope>NUCLEOTIDE SEQUENCE</scope>
    <source>
        <strain evidence="1">CFBP5506</strain>
    </source>
</reference>
<protein>
    <submittedName>
        <fullName evidence="1">MSMEG_0570 family nitrogen starvation response protein</fullName>
    </submittedName>
</protein>
<gene>
    <name evidence="1" type="ORF">CFBP5506_15525</name>
</gene>
<evidence type="ECO:0000313" key="1">
    <source>
        <dbReference type="EMBL" id="WGM61091.1"/>
    </source>
</evidence>
<organism evidence="1 2">
    <name type="scientific">Agrobacterium tumefaciens</name>
    <dbReference type="NCBI Taxonomy" id="358"/>
    <lineage>
        <taxon>Bacteria</taxon>
        <taxon>Pseudomonadati</taxon>
        <taxon>Pseudomonadota</taxon>
        <taxon>Alphaproteobacteria</taxon>
        <taxon>Hyphomicrobiales</taxon>
        <taxon>Rhizobiaceae</taxon>
        <taxon>Rhizobium/Agrobacterium group</taxon>
        <taxon>Agrobacterium</taxon>
        <taxon>Agrobacterium tumefaciens complex</taxon>
    </lineage>
</organism>